<sequence length="168" mass="18059">MKRIIALLLLIPLADIVLLVGVAEFIGPAATVLLVVLTALIGMLLVRAEGRHAIRRINTKLSSGEIPDSELVDGALLIAAGAFFLTPGLVTDLCGLLLVIPPTRYPVRLLLKKYVITPYLDGKSDEFITGTVYTGGFPNADTNTNEQTTTTYNLGEDEYSIDGDSKKD</sequence>
<dbReference type="EMBL" id="RRCH01000003">
    <property type="protein sequence ID" value="RRJ33467.1"/>
    <property type="molecule type" value="Genomic_DNA"/>
</dbReference>
<keyword evidence="1" id="KW-0472">Membrane</keyword>
<feature type="transmembrane region" description="Helical" evidence="1">
    <location>
        <begin position="29"/>
        <end position="46"/>
    </location>
</feature>
<dbReference type="PANTHER" id="PTHR35335">
    <property type="entry name" value="UPF0716 PROTEIN FXSA"/>
    <property type="match status" value="1"/>
</dbReference>
<organism evidence="2 3">
    <name type="scientific">Halocatena pleomorpha</name>
    <dbReference type="NCBI Taxonomy" id="1785090"/>
    <lineage>
        <taxon>Archaea</taxon>
        <taxon>Methanobacteriati</taxon>
        <taxon>Methanobacteriota</taxon>
        <taxon>Stenosarchaea group</taxon>
        <taxon>Halobacteria</taxon>
        <taxon>Halobacteriales</taxon>
        <taxon>Natronomonadaceae</taxon>
        <taxon>Halocatena</taxon>
    </lineage>
</organism>
<name>A0A3P3RIT8_9EURY</name>
<dbReference type="Proteomes" id="UP000282322">
    <property type="component" value="Unassembled WGS sequence"/>
</dbReference>
<evidence type="ECO:0000313" key="3">
    <source>
        <dbReference type="Proteomes" id="UP000282322"/>
    </source>
</evidence>
<protein>
    <submittedName>
        <fullName evidence="2">Membrane protein FxsA</fullName>
    </submittedName>
</protein>
<dbReference type="Pfam" id="PF04186">
    <property type="entry name" value="FxsA"/>
    <property type="match status" value="1"/>
</dbReference>
<dbReference type="NCBIfam" id="NF008528">
    <property type="entry name" value="PRK11463.1-2"/>
    <property type="match status" value="1"/>
</dbReference>
<keyword evidence="1" id="KW-0812">Transmembrane</keyword>
<proteinExistence type="predicted"/>
<evidence type="ECO:0000313" key="2">
    <source>
        <dbReference type="EMBL" id="RRJ33467.1"/>
    </source>
</evidence>
<gene>
    <name evidence="2" type="primary">fxsA</name>
    <name evidence="2" type="ORF">EIK79_01300</name>
</gene>
<reference evidence="2 3" key="1">
    <citation type="submission" date="2018-11" db="EMBL/GenBank/DDBJ databases">
        <title>Taxonoimc description of Halomarina strain SPP-AMP-1.</title>
        <authorList>
            <person name="Pal Y."/>
            <person name="Srinivasana K."/>
            <person name="Verma A."/>
            <person name="Kumar P."/>
        </authorList>
    </citation>
    <scope>NUCLEOTIDE SEQUENCE [LARGE SCALE GENOMIC DNA]</scope>
    <source>
        <strain evidence="2 3">SPP-AMP-1</strain>
    </source>
</reference>
<dbReference type="InterPro" id="IPR007313">
    <property type="entry name" value="FxsA"/>
</dbReference>
<keyword evidence="1" id="KW-1133">Transmembrane helix</keyword>
<keyword evidence="3" id="KW-1185">Reference proteome</keyword>
<comment type="caution">
    <text evidence="2">The sequence shown here is derived from an EMBL/GenBank/DDBJ whole genome shotgun (WGS) entry which is preliminary data.</text>
</comment>
<dbReference type="GO" id="GO:0016020">
    <property type="term" value="C:membrane"/>
    <property type="evidence" value="ECO:0007669"/>
    <property type="project" value="InterPro"/>
</dbReference>
<dbReference type="AlphaFoldDB" id="A0A3P3RIT8"/>
<dbReference type="PANTHER" id="PTHR35335:SF1">
    <property type="entry name" value="UPF0716 PROTEIN FXSA"/>
    <property type="match status" value="1"/>
</dbReference>
<dbReference type="OrthoDB" id="136483at2157"/>
<dbReference type="RefSeq" id="WP_124953331.1">
    <property type="nucleotide sequence ID" value="NZ_RRCH01000003.1"/>
</dbReference>
<accession>A0A3P3RIT8</accession>
<evidence type="ECO:0000256" key="1">
    <source>
        <dbReference type="SAM" id="Phobius"/>
    </source>
</evidence>